<dbReference type="Pfam" id="PF00144">
    <property type="entry name" value="Beta-lactamase"/>
    <property type="match status" value="1"/>
</dbReference>
<evidence type="ECO:0000313" key="4">
    <source>
        <dbReference type="EMBL" id="RQG96389.1"/>
    </source>
</evidence>
<evidence type="ECO:0000313" key="5">
    <source>
        <dbReference type="Proteomes" id="UP000282323"/>
    </source>
</evidence>
<proteinExistence type="predicted"/>
<accession>A0A3N6PB25</accession>
<dbReference type="EMBL" id="REGA01000003">
    <property type="protein sequence ID" value="RQG96389.1"/>
    <property type="molecule type" value="Genomic_DNA"/>
</dbReference>
<keyword evidence="2" id="KW-1133">Transmembrane helix</keyword>
<keyword evidence="2" id="KW-0812">Transmembrane</keyword>
<organism evidence="4 5">
    <name type="scientific">Natrarchaeobius chitinivorans</name>
    <dbReference type="NCBI Taxonomy" id="1679083"/>
    <lineage>
        <taxon>Archaea</taxon>
        <taxon>Methanobacteriati</taxon>
        <taxon>Methanobacteriota</taxon>
        <taxon>Stenosarchaea group</taxon>
        <taxon>Halobacteria</taxon>
        <taxon>Halobacteriales</taxon>
        <taxon>Natrialbaceae</taxon>
        <taxon>Natrarchaeobius</taxon>
    </lineage>
</organism>
<keyword evidence="4" id="KW-0378">Hydrolase</keyword>
<comment type="caution">
    <text evidence="4">The sequence shown here is derived from an EMBL/GenBank/DDBJ whole genome shotgun (WGS) entry which is preliminary data.</text>
</comment>
<dbReference type="SUPFAM" id="SSF56601">
    <property type="entry name" value="beta-lactamase/transpeptidase-like"/>
    <property type="match status" value="1"/>
</dbReference>
<dbReference type="InterPro" id="IPR001466">
    <property type="entry name" value="Beta-lactam-related"/>
</dbReference>
<feature type="transmembrane region" description="Helical" evidence="2">
    <location>
        <begin position="546"/>
        <end position="572"/>
    </location>
</feature>
<feature type="transmembrane region" description="Helical" evidence="2">
    <location>
        <begin position="611"/>
        <end position="634"/>
    </location>
</feature>
<gene>
    <name evidence="4" type="ORF">EA473_04505</name>
</gene>
<feature type="region of interest" description="Disordered" evidence="1">
    <location>
        <begin position="1"/>
        <end position="21"/>
    </location>
</feature>
<feature type="transmembrane region" description="Helical" evidence="2">
    <location>
        <begin position="646"/>
        <end position="670"/>
    </location>
</feature>
<keyword evidence="5" id="KW-1185">Reference proteome</keyword>
<evidence type="ECO:0000259" key="3">
    <source>
        <dbReference type="Pfam" id="PF00144"/>
    </source>
</evidence>
<feature type="transmembrane region" description="Helical" evidence="2">
    <location>
        <begin position="682"/>
        <end position="703"/>
    </location>
</feature>
<feature type="domain" description="Beta-lactamase-related" evidence="3">
    <location>
        <begin position="88"/>
        <end position="421"/>
    </location>
</feature>
<name>A0A3N6PB25_NATCH</name>
<evidence type="ECO:0000256" key="2">
    <source>
        <dbReference type="SAM" id="Phobius"/>
    </source>
</evidence>
<dbReference type="AlphaFoldDB" id="A0A3N6PB25"/>
<dbReference type="GO" id="GO:0016787">
    <property type="term" value="F:hydrolase activity"/>
    <property type="evidence" value="ECO:0007669"/>
    <property type="project" value="UniProtKB-KW"/>
</dbReference>
<feature type="region of interest" description="Disordered" evidence="1">
    <location>
        <begin position="277"/>
        <end position="300"/>
    </location>
</feature>
<dbReference type="InterPro" id="IPR050491">
    <property type="entry name" value="AmpC-like"/>
</dbReference>
<dbReference type="InterPro" id="IPR012338">
    <property type="entry name" value="Beta-lactam/transpept-like"/>
</dbReference>
<protein>
    <submittedName>
        <fullName evidence="4">Class A beta-lactamase-related serine hydrolase</fullName>
    </submittedName>
</protein>
<dbReference type="PANTHER" id="PTHR46825:SF9">
    <property type="entry name" value="BETA-LACTAMASE-RELATED DOMAIN-CONTAINING PROTEIN"/>
    <property type="match status" value="1"/>
</dbReference>
<dbReference type="Gene3D" id="3.40.710.10">
    <property type="entry name" value="DD-peptidase/beta-lactamase superfamily"/>
    <property type="match status" value="1"/>
</dbReference>
<dbReference type="Proteomes" id="UP000282323">
    <property type="component" value="Unassembled WGS sequence"/>
</dbReference>
<sequence length="706" mass="75077">MTVPCEGTNEMIRSPARRSDRSRAIGRSALSSGLLAAVVVSLLIAGVSGPVLASGPALAAGTPTGAQETDAPSDEVVFDDPEELEALVDEVMAEEMADGDVPGATVAVVEGDETVLAKGYGEADLETGEPVRANETAFMTGSVGKLVTWTAVMQGVEDGTLDLDEDVNTYLEDSAVEIPETYDDPVTLRHLGTHTAGFDTRLNPGLADDPDEVTSLETALVETQPERVSPPGAEPRYSNWGTMLAGHVVAEAHDTTFEEYVQSEVFEPLEMDHSTFAQPVPEDRPGELAAPHEPTADGAERADRLYINWRPAGSMSATSTDMATFASAHLGDGAVGDARILEQETVETMHDVHHERHPEINDWRYGFYEYGPPEDDLIAHSGGLLHATSKLVLAPEEDVAVFVSYNVRNEEALPSDAADRILTAYDLTSTTDTPEEAFGEDDNAGERADAVAGEYDLSQVPDDGPEQALGVVTRLSVDAVGDGRLESDTLGFDEQEWVETEPYVYHEVGGDDVLVAEVDDGEVQTLHLNSLPVVTFQPVPLSERTLVVGVAVGAPLVGFALSVLGWATLAVWRGWQRRRVRARAEADADASMTIRDGLASRLRSRSWLARAAGVGLCVVSLSFVGLFLAGFAAAGEMAFVTMPLSLRVALVLPPVVALLAAATAVGSALAWSDGDWSGRARLHQTALAVLGLAFVWGLFQLGLLGL</sequence>
<dbReference type="PANTHER" id="PTHR46825">
    <property type="entry name" value="D-ALANYL-D-ALANINE-CARBOXYPEPTIDASE/ENDOPEPTIDASE AMPH"/>
    <property type="match status" value="1"/>
</dbReference>
<reference evidence="4 5" key="1">
    <citation type="submission" date="2018-10" db="EMBL/GenBank/DDBJ databases">
        <title>Natrarchaeobius chitinivorans gen. nov., sp. nov., and Natrarchaeobius haloalkaliphilus sp. nov., alkaliphilic, chitin-utilizing haloarchaea from hypersaline alkaline lakes.</title>
        <authorList>
            <person name="Sorokin D.Y."/>
            <person name="Elcheninov A.G."/>
            <person name="Kostrikina N.A."/>
            <person name="Bale N.J."/>
            <person name="Sinninghe Damste J.S."/>
            <person name="Khijniak T.V."/>
            <person name="Kublanov I.V."/>
            <person name="Toshchakov S.V."/>
        </authorList>
    </citation>
    <scope>NUCLEOTIDE SEQUENCE [LARGE SCALE GENOMIC DNA]</scope>
    <source>
        <strain evidence="4 5">AArcht4T</strain>
    </source>
</reference>
<evidence type="ECO:0000256" key="1">
    <source>
        <dbReference type="SAM" id="MobiDB-lite"/>
    </source>
</evidence>
<keyword evidence="2" id="KW-0472">Membrane</keyword>